<dbReference type="EMBL" id="CP042652">
    <property type="protein sequence ID" value="QKE28694.1"/>
    <property type="molecule type" value="Genomic_DNA"/>
</dbReference>
<dbReference type="Proteomes" id="UP000503483">
    <property type="component" value="Chromosome"/>
</dbReference>
<gene>
    <name evidence="1" type="ORF">AACT_1533</name>
</gene>
<keyword evidence="2" id="KW-1185">Reference proteome</keyword>
<dbReference type="KEGG" id="paco:AACT_1533"/>
<dbReference type="RefSeq" id="WP_172126258.1">
    <property type="nucleotide sequence ID" value="NZ_CP042652.1"/>
</dbReference>
<accession>A0A6M8F016</accession>
<sequence>MHKFLPLILISILFTSCTSKNSAFKYFEKKDDIETKSIQFTKKADILKADEVETIMWATYLNKIDKNIYNFKKEVFLVSLYFANVESQSIKTNGYKLLLNGKEASLLEKVEKDNENFKSLMNKNSWANYYLVKFDTQNDSSNLSLELSSEDSSKKATLNFER</sequence>
<reference evidence="1 2" key="1">
    <citation type="submission" date="2019-08" db="EMBL/GenBank/DDBJ databases">
        <title>Complete genome sequence of Arcobacter acticola.</title>
        <authorList>
            <person name="Miller W."/>
        </authorList>
    </citation>
    <scope>NUCLEOTIDE SEQUENCE [LARGE SCALE GENOMIC DNA]</scope>
    <source>
        <strain evidence="1 2">KCTC 52212</strain>
    </source>
</reference>
<dbReference type="AlphaFoldDB" id="A0A6M8F016"/>
<evidence type="ECO:0000313" key="1">
    <source>
        <dbReference type="EMBL" id="QKE28694.1"/>
    </source>
</evidence>
<evidence type="ECO:0000313" key="2">
    <source>
        <dbReference type="Proteomes" id="UP000503483"/>
    </source>
</evidence>
<dbReference type="PROSITE" id="PS51257">
    <property type="entry name" value="PROKAR_LIPOPROTEIN"/>
    <property type="match status" value="1"/>
</dbReference>
<organism evidence="1 2">
    <name type="scientific">Arcobacter acticola</name>
    <dbReference type="NCBI Taxonomy" id="1849015"/>
    <lineage>
        <taxon>Bacteria</taxon>
        <taxon>Pseudomonadati</taxon>
        <taxon>Campylobacterota</taxon>
        <taxon>Epsilonproteobacteria</taxon>
        <taxon>Campylobacterales</taxon>
        <taxon>Arcobacteraceae</taxon>
        <taxon>Arcobacter</taxon>
    </lineage>
</organism>
<protein>
    <submittedName>
        <fullName evidence="1">Uncharacterized protein</fullName>
    </submittedName>
</protein>
<name>A0A6M8F016_9BACT</name>
<proteinExistence type="predicted"/>